<feature type="signal peptide" evidence="13">
    <location>
        <begin position="1"/>
        <end position="24"/>
    </location>
</feature>
<evidence type="ECO:0000313" key="16">
    <source>
        <dbReference type="Proteomes" id="UP001174136"/>
    </source>
</evidence>
<evidence type="ECO:0000256" key="10">
    <source>
        <dbReference type="ARBA" id="ARBA00032881"/>
    </source>
</evidence>
<sequence length="130" mass="14488">MSAVDKRVLSLMVVLAAGVCVTHGQERIKMCGRDLIRLAVSTCGNSRVGRGASESQQHGGDPAGSIKPQLDQNHQNHQNQRRRYQDHDQVQELSSEPDWYLVSSRVRRAAIIADICCERGCTLKELIQFC</sequence>
<evidence type="ECO:0000259" key="14">
    <source>
        <dbReference type="SMART" id="SM00078"/>
    </source>
</evidence>
<dbReference type="GO" id="GO:0007193">
    <property type="term" value="P:adenylate cyclase-inhibiting G protein-coupled receptor signaling pathway"/>
    <property type="evidence" value="ECO:0007669"/>
    <property type="project" value="TreeGrafter"/>
</dbReference>
<proteinExistence type="inferred from homology"/>
<keyword evidence="4 11" id="KW-0964">Secreted</keyword>
<dbReference type="InterPro" id="IPR036438">
    <property type="entry name" value="Insulin-like_sf"/>
</dbReference>
<gene>
    <name evidence="15" type="ORF">N1851_030281</name>
</gene>
<evidence type="ECO:0000256" key="9">
    <source>
        <dbReference type="ARBA" id="ARBA00032209"/>
    </source>
</evidence>
<dbReference type="Pfam" id="PF00049">
    <property type="entry name" value="Insulin"/>
    <property type="match status" value="1"/>
</dbReference>
<keyword evidence="7" id="KW-1015">Disulfide bond</keyword>
<evidence type="ECO:0000256" key="12">
    <source>
        <dbReference type="SAM" id="MobiDB-lite"/>
    </source>
</evidence>
<accession>A0AA47M5R0</accession>
<comment type="function">
    <text evidence="8">Seems to play a role in testicular function. May be a trophic hormone with a role in testicular descent in fetal life. Is a ligand for LGR8 receptor.</text>
</comment>
<dbReference type="PANTHER" id="PTHR10423">
    <property type="entry name" value="INSULIN-LIKE 3"/>
    <property type="match status" value="1"/>
</dbReference>
<dbReference type="EMBL" id="JAOPHQ010005732">
    <property type="protein sequence ID" value="KAK0134157.1"/>
    <property type="molecule type" value="Genomic_DNA"/>
</dbReference>
<keyword evidence="16" id="KW-1185">Reference proteome</keyword>
<evidence type="ECO:0000256" key="5">
    <source>
        <dbReference type="ARBA" id="ARBA00022685"/>
    </source>
</evidence>
<evidence type="ECO:0000256" key="8">
    <source>
        <dbReference type="ARBA" id="ARBA00025288"/>
    </source>
</evidence>
<comment type="similarity">
    <text evidence="2 11">Belongs to the insulin family.</text>
</comment>
<organism evidence="15 16">
    <name type="scientific">Merluccius polli</name>
    <name type="common">Benguela hake</name>
    <name type="synonym">Merluccius cadenati</name>
    <dbReference type="NCBI Taxonomy" id="89951"/>
    <lineage>
        <taxon>Eukaryota</taxon>
        <taxon>Metazoa</taxon>
        <taxon>Chordata</taxon>
        <taxon>Craniata</taxon>
        <taxon>Vertebrata</taxon>
        <taxon>Euteleostomi</taxon>
        <taxon>Actinopterygii</taxon>
        <taxon>Neopterygii</taxon>
        <taxon>Teleostei</taxon>
        <taxon>Neoteleostei</taxon>
        <taxon>Acanthomorphata</taxon>
        <taxon>Zeiogadaria</taxon>
        <taxon>Gadariae</taxon>
        <taxon>Gadiformes</taxon>
        <taxon>Gadoidei</taxon>
        <taxon>Merlucciidae</taxon>
        <taxon>Merluccius</taxon>
    </lineage>
</organism>
<evidence type="ECO:0000256" key="4">
    <source>
        <dbReference type="ARBA" id="ARBA00022525"/>
    </source>
</evidence>
<dbReference type="GO" id="GO:0005615">
    <property type="term" value="C:extracellular space"/>
    <property type="evidence" value="ECO:0007669"/>
    <property type="project" value="TreeGrafter"/>
</dbReference>
<dbReference type="AlphaFoldDB" id="A0AA47M5R0"/>
<evidence type="ECO:0000256" key="3">
    <source>
        <dbReference type="ARBA" id="ARBA00014427"/>
    </source>
</evidence>
<evidence type="ECO:0000313" key="15">
    <source>
        <dbReference type="EMBL" id="KAK0134157.1"/>
    </source>
</evidence>
<evidence type="ECO:0000256" key="6">
    <source>
        <dbReference type="ARBA" id="ARBA00022729"/>
    </source>
</evidence>
<dbReference type="GO" id="GO:0005179">
    <property type="term" value="F:hormone activity"/>
    <property type="evidence" value="ECO:0007669"/>
    <property type="project" value="InterPro"/>
</dbReference>
<dbReference type="SUPFAM" id="SSF56994">
    <property type="entry name" value="Insulin-like"/>
    <property type="match status" value="1"/>
</dbReference>
<dbReference type="PANTHER" id="PTHR10423:SF3">
    <property type="entry name" value="INSULIN-LIKE 3"/>
    <property type="match status" value="1"/>
</dbReference>
<comment type="subcellular location">
    <subcellularLocation>
        <location evidence="1 11">Secreted</location>
    </subcellularLocation>
</comment>
<dbReference type="Gene3D" id="1.10.100.10">
    <property type="entry name" value="Insulin-like"/>
    <property type="match status" value="1"/>
</dbReference>
<feature type="chain" id="PRO_5041374983" description="Insulin-like 3" evidence="13">
    <location>
        <begin position="25"/>
        <end position="130"/>
    </location>
</feature>
<dbReference type="PROSITE" id="PS00262">
    <property type="entry name" value="INSULIN"/>
    <property type="match status" value="1"/>
</dbReference>
<dbReference type="SMART" id="SM00078">
    <property type="entry name" value="IlGF"/>
    <property type="match status" value="1"/>
</dbReference>
<reference evidence="15" key="1">
    <citation type="journal article" date="2023" name="Front. Mar. Sci.">
        <title>A new Merluccius polli reference genome to investigate the effects of global change in West African waters.</title>
        <authorList>
            <person name="Mateo J.L."/>
            <person name="Blanco-Fernandez C."/>
            <person name="Garcia-Vazquez E."/>
            <person name="Machado-Schiaffino G."/>
        </authorList>
    </citation>
    <scope>NUCLEOTIDE SEQUENCE</scope>
    <source>
        <strain evidence="15">C29</strain>
        <tissue evidence="15">Fin</tissue>
    </source>
</reference>
<dbReference type="GO" id="GO:0001664">
    <property type="term" value="F:G protein-coupled receptor binding"/>
    <property type="evidence" value="ECO:0007669"/>
    <property type="project" value="TreeGrafter"/>
</dbReference>
<dbReference type="InterPro" id="IPR043387">
    <property type="entry name" value="INSL3/INSL4"/>
</dbReference>
<keyword evidence="5" id="KW-0165">Cleavage on pair of basic residues</keyword>
<evidence type="ECO:0000256" key="11">
    <source>
        <dbReference type="RuleBase" id="RU000406"/>
    </source>
</evidence>
<comment type="caution">
    <text evidence="15">The sequence shown here is derived from an EMBL/GenBank/DDBJ whole genome shotgun (WGS) entry which is preliminary data.</text>
</comment>
<evidence type="ECO:0000256" key="7">
    <source>
        <dbReference type="ARBA" id="ARBA00023157"/>
    </source>
</evidence>
<dbReference type="InterPro" id="IPR016179">
    <property type="entry name" value="Insulin-like"/>
</dbReference>
<keyword evidence="6 13" id="KW-0732">Signal</keyword>
<evidence type="ECO:0000256" key="1">
    <source>
        <dbReference type="ARBA" id="ARBA00004613"/>
    </source>
</evidence>
<protein>
    <recommendedName>
        <fullName evidence="3">Insulin-like 3</fullName>
    </recommendedName>
    <alternativeName>
        <fullName evidence="10">Leydig insulin-like peptide</fullName>
    </alternativeName>
    <alternativeName>
        <fullName evidence="9">Relaxin-like factor</fullName>
    </alternativeName>
</protein>
<feature type="domain" description="Insulin-like" evidence="14">
    <location>
        <begin position="28"/>
        <end position="130"/>
    </location>
</feature>
<evidence type="ECO:0000256" key="13">
    <source>
        <dbReference type="SAM" id="SignalP"/>
    </source>
</evidence>
<dbReference type="Proteomes" id="UP001174136">
    <property type="component" value="Unassembled WGS sequence"/>
</dbReference>
<evidence type="ECO:0000256" key="2">
    <source>
        <dbReference type="ARBA" id="ARBA00009034"/>
    </source>
</evidence>
<name>A0AA47M5R0_MERPO</name>
<dbReference type="InterPro" id="IPR022353">
    <property type="entry name" value="Insulin_CS"/>
</dbReference>
<feature type="region of interest" description="Disordered" evidence="12">
    <location>
        <begin position="45"/>
        <end position="94"/>
    </location>
</feature>